<reference evidence="5" key="1">
    <citation type="journal article" date="2020" name="ISME J.">
        <title>Gammaproteobacteria mediating utilization of methyl-, sulfur- and petroleum organic compounds in deep ocean hydrothermal plumes.</title>
        <authorList>
            <person name="Zhou Z."/>
            <person name="Liu Y."/>
            <person name="Pan J."/>
            <person name="Cron B.R."/>
            <person name="Toner B.M."/>
            <person name="Anantharaman K."/>
            <person name="Breier J.A."/>
            <person name="Dick G.J."/>
            <person name="Li M."/>
        </authorList>
    </citation>
    <scope>NUCLEOTIDE SEQUENCE</scope>
    <source>
        <strain evidence="5">SZUA-1501</strain>
    </source>
</reference>
<dbReference type="SUPFAM" id="SSF109998">
    <property type="entry name" value="Triger factor/SurA peptide-binding domain-like"/>
    <property type="match status" value="1"/>
</dbReference>
<evidence type="ECO:0000313" key="5">
    <source>
        <dbReference type="EMBL" id="HIP97790.1"/>
    </source>
</evidence>
<comment type="caution">
    <text evidence="5">The sequence shown here is derived from an EMBL/GenBank/DDBJ whole genome shotgun (WGS) entry which is preliminary data.</text>
</comment>
<organism evidence="5 6">
    <name type="scientific">Aquifex aeolicus</name>
    <dbReference type="NCBI Taxonomy" id="63363"/>
    <lineage>
        <taxon>Bacteria</taxon>
        <taxon>Pseudomonadati</taxon>
        <taxon>Aquificota</taxon>
        <taxon>Aquificia</taxon>
        <taxon>Aquificales</taxon>
        <taxon>Aquificaceae</taxon>
        <taxon>Aquifex</taxon>
    </lineage>
</organism>
<accession>A0A9D0YP75</accession>
<dbReference type="Gene3D" id="1.10.4030.10">
    <property type="entry name" value="Porin chaperone SurA, peptide-binding domain"/>
    <property type="match status" value="1"/>
</dbReference>
<dbReference type="PANTHER" id="PTHR47529">
    <property type="entry name" value="PEPTIDYL-PROLYL CIS-TRANS ISOMERASE D"/>
    <property type="match status" value="1"/>
</dbReference>
<dbReference type="PANTHER" id="PTHR47529:SF1">
    <property type="entry name" value="PERIPLASMIC CHAPERONE PPID"/>
    <property type="match status" value="1"/>
</dbReference>
<keyword evidence="3" id="KW-0472">Membrane</keyword>
<keyword evidence="2" id="KW-1003">Cell membrane</keyword>
<dbReference type="GO" id="GO:0005886">
    <property type="term" value="C:plasma membrane"/>
    <property type="evidence" value="ECO:0007669"/>
    <property type="project" value="UniProtKB-SubCell"/>
</dbReference>
<sequence>MFKFVYSKSWISKVFLALLAFSFIFGTAIMWGPGGLNFGFGNYVIKVEDITVTPKEFILELSRLQRIYGEKIPRDRLKTEALNNLLITAIFAYLAEKNGFYVSADEVKDFIIRQFSDEDGNFNEKEFKRYLYYLRLTPKEFEQIVKTTLLANKYKSAVFSTTYVNRETLKAFLFPFTLKIKTQILELDYKQFTSKVKFDEKELRAFYKKVQNNFALEEAPKVEIFKVTSEEEVKKLYSSLAKGENLNLKPFKVFPISKEENYGEFKELVEKVSQNKKIVVEKVKDGYLIAVYREGERRIPSFEEVKEEVKAVYKKLKTLEWIEKHKDKLTKEVLEGKYKTEVKEVETIGFTLIQNFGLPAQTLFEVLKGKRYIAVKTGKGLAVIKILSVKQVENVAAEVEDHYRLLVRNSQYIRKLQEVLQEVYRNGEMEIKINTRLIESL</sequence>
<dbReference type="AlphaFoldDB" id="A0A9D0YP75"/>
<evidence type="ECO:0000313" key="6">
    <source>
        <dbReference type="Proteomes" id="UP000606463"/>
    </source>
</evidence>
<comment type="subcellular location">
    <subcellularLocation>
        <location evidence="1">Cell membrane</location>
    </subcellularLocation>
</comment>
<protein>
    <recommendedName>
        <fullName evidence="7">PpiC domain-containing protein</fullName>
    </recommendedName>
</protein>
<keyword evidence="4" id="KW-0143">Chaperone</keyword>
<gene>
    <name evidence="5" type="ORF">EYH37_00250</name>
</gene>
<evidence type="ECO:0000256" key="2">
    <source>
        <dbReference type="ARBA" id="ARBA00022475"/>
    </source>
</evidence>
<dbReference type="Proteomes" id="UP000606463">
    <property type="component" value="Unassembled WGS sequence"/>
</dbReference>
<dbReference type="Pfam" id="PF13624">
    <property type="entry name" value="SurA_N_3"/>
    <property type="match status" value="1"/>
</dbReference>
<evidence type="ECO:0000256" key="3">
    <source>
        <dbReference type="ARBA" id="ARBA00023136"/>
    </source>
</evidence>
<evidence type="ECO:0000256" key="1">
    <source>
        <dbReference type="ARBA" id="ARBA00004236"/>
    </source>
</evidence>
<evidence type="ECO:0000256" key="4">
    <source>
        <dbReference type="ARBA" id="ARBA00023186"/>
    </source>
</evidence>
<dbReference type="EMBL" id="DQVE01000002">
    <property type="protein sequence ID" value="HIP97790.1"/>
    <property type="molecule type" value="Genomic_DNA"/>
</dbReference>
<proteinExistence type="predicted"/>
<evidence type="ECO:0008006" key="7">
    <source>
        <dbReference type="Google" id="ProtNLM"/>
    </source>
</evidence>
<dbReference type="InterPro" id="IPR052029">
    <property type="entry name" value="PpiD_chaperone"/>
</dbReference>
<name>A0A9D0YP75_AQUAO</name>
<dbReference type="InterPro" id="IPR027304">
    <property type="entry name" value="Trigger_fact/SurA_dom_sf"/>
</dbReference>